<keyword evidence="2" id="KW-0812">Transmembrane</keyword>
<protein>
    <submittedName>
        <fullName evidence="3">Unannotated protein</fullName>
    </submittedName>
</protein>
<dbReference type="EMBL" id="CAEZXM010000261">
    <property type="protein sequence ID" value="CAB4702513.1"/>
    <property type="molecule type" value="Genomic_DNA"/>
</dbReference>
<feature type="region of interest" description="Disordered" evidence="1">
    <location>
        <begin position="348"/>
        <end position="378"/>
    </location>
</feature>
<reference evidence="3" key="1">
    <citation type="submission" date="2020-05" db="EMBL/GenBank/DDBJ databases">
        <authorList>
            <person name="Chiriac C."/>
            <person name="Salcher M."/>
            <person name="Ghai R."/>
            <person name="Kavagutti S V."/>
        </authorList>
    </citation>
    <scope>NUCLEOTIDE SEQUENCE</scope>
</reference>
<sequence length="378" mass="39039">MKTWLRLLGVTAVVAMTIGAHPAQATVPPAADGPTATVLHADWSLGEKMTVRGSGWPTGKVSVQICGNNAVNGTADCDGPGTRSFGIGSNGAFAGRVVVGPPPAPCPCVVYVASNFAAQGVTIPITIQDHPIQDGIPTVDPNAGLTTLSLSSSFVRGDWWRDALGISPTRIMTVTITNTGGRPSGAGVVDFTVGKESPPTGFAASISFESIDPGESTSVAAKFAVDSFAYGTYNLLARITSPAAGGDITEQTSTFPGYLLVGLIAIVLVVDLVWMARVRKRRQMFLDAEADAAEAQERIAQEYARSAAAAEAATAQWAAREADHSEAIELAAAEAAEAFMALIASEHSGPGSVQTEPPAVDYGADTDHVWAPPPPLVD</sequence>
<organism evidence="3">
    <name type="scientific">freshwater metagenome</name>
    <dbReference type="NCBI Taxonomy" id="449393"/>
    <lineage>
        <taxon>unclassified sequences</taxon>
        <taxon>metagenomes</taxon>
        <taxon>ecological metagenomes</taxon>
    </lineage>
</organism>
<dbReference type="InterPro" id="IPR013783">
    <property type="entry name" value="Ig-like_fold"/>
</dbReference>
<keyword evidence="2" id="KW-0472">Membrane</keyword>
<keyword evidence="2" id="KW-1133">Transmembrane helix</keyword>
<evidence type="ECO:0000256" key="1">
    <source>
        <dbReference type="SAM" id="MobiDB-lite"/>
    </source>
</evidence>
<evidence type="ECO:0000256" key="2">
    <source>
        <dbReference type="SAM" id="Phobius"/>
    </source>
</evidence>
<gene>
    <name evidence="3" type="ORF">UFOPK2366_01331</name>
</gene>
<proteinExistence type="predicted"/>
<feature type="transmembrane region" description="Helical" evidence="2">
    <location>
        <begin position="255"/>
        <end position="274"/>
    </location>
</feature>
<dbReference type="AlphaFoldDB" id="A0A6J6PZJ6"/>
<name>A0A6J6PZJ6_9ZZZZ</name>
<accession>A0A6J6PZJ6</accession>
<evidence type="ECO:0000313" key="3">
    <source>
        <dbReference type="EMBL" id="CAB4702513.1"/>
    </source>
</evidence>
<dbReference type="Gene3D" id="2.60.40.10">
    <property type="entry name" value="Immunoglobulins"/>
    <property type="match status" value="1"/>
</dbReference>